<dbReference type="EMBL" id="FQZR01000008">
    <property type="protein sequence ID" value="SHJ59918.1"/>
    <property type="molecule type" value="Genomic_DNA"/>
</dbReference>
<dbReference type="AlphaFoldDB" id="A0A8G2F8U9"/>
<dbReference type="Proteomes" id="UP000184001">
    <property type="component" value="Unassembled WGS sequence"/>
</dbReference>
<reference evidence="1 2" key="1">
    <citation type="submission" date="2016-11" db="EMBL/GenBank/DDBJ databases">
        <authorList>
            <person name="Varghese N."/>
            <person name="Submissions S."/>
        </authorList>
    </citation>
    <scope>NUCLEOTIDE SEQUENCE [LARGE SCALE GENOMIC DNA]</scope>
    <source>
        <strain evidence="1 2">DSM 17919</strain>
    </source>
</reference>
<name>A0A8G2F8U9_9BACT</name>
<accession>A0A8G2F8U9</accession>
<protein>
    <submittedName>
        <fullName evidence="1">Uncharacterized protein</fullName>
    </submittedName>
</protein>
<sequence length="101" mass="11569">MVYPLYAEGVKDMATNTITVSIDAMRRNTAQNYLNAHRTLETLFEKMDGAYSYLTDKVKEAMNDLNSSISSLFYIHISEVSHFSDLTDEVDKIFPETFDLD</sequence>
<comment type="caution">
    <text evidence="1">The sequence shown here is derived from an EMBL/GenBank/DDBJ whole genome shotgun (WGS) entry which is preliminary data.</text>
</comment>
<evidence type="ECO:0000313" key="1">
    <source>
        <dbReference type="EMBL" id="SHJ59918.1"/>
    </source>
</evidence>
<evidence type="ECO:0000313" key="2">
    <source>
        <dbReference type="Proteomes" id="UP000184001"/>
    </source>
</evidence>
<proteinExistence type="predicted"/>
<organism evidence="1 2">
    <name type="scientific">Halodesulfovibrio aestuarii</name>
    <dbReference type="NCBI Taxonomy" id="126333"/>
    <lineage>
        <taxon>Bacteria</taxon>
        <taxon>Pseudomonadati</taxon>
        <taxon>Thermodesulfobacteriota</taxon>
        <taxon>Desulfovibrionia</taxon>
        <taxon>Desulfovibrionales</taxon>
        <taxon>Desulfovibrionaceae</taxon>
        <taxon>Halodesulfovibrio</taxon>
    </lineage>
</organism>
<gene>
    <name evidence="1" type="ORF">SAMN05660830_02788</name>
</gene>